<dbReference type="EMBL" id="JOSY01000077">
    <property type="protein sequence ID" value="KFM14384.1"/>
    <property type="molecule type" value="Genomic_DNA"/>
</dbReference>
<proteinExistence type="predicted"/>
<evidence type="ECO:0000313" key="2">
    <source>
        <dbReference type="EMBL" id="KFM14384.1"/>
    </source>
</evidence>
<evidence type="ECO:0000313" key="3">
    <source>
        <dbReference type="Proteomes" id="UP000029386"/>
    </source>
</evidence>
<protein>
    <submittedName>
        <fullName evidence="2">Uncharacterized protein</fullName>
    </submittedName>
</protein>
<reference evidence="2 3" key="1">
    <citation type="submission" date="2014-06" db="EMBL/GenBank/DDBJ databases">
        <authorList>
            <person name="Ngugi D.K."/>
            <person name="Blom J."/>
            <person name="Alam I."/>
            <person name="Rashid M."/>
            <person name="Baalawi W."/>
            <person name="Zhang G."/>
            <person name="Hikmawan T."/>
            <person name="Guan Y."/>
            <person name="Antunes A."/>
            <person name="Siam R."/>
            <person name="El-Dorry H."/>
            <person name="Bajic V."/>
            <person name="Stingl U."/>
        </authorList>
    </citation>
    <scope>NUCLEOTIDE SEQUENCE [LARGE SCALE GENOMIC DNA]</scope>
    <source>
        <strain evidence="2">SCGC AAA799-D11</strain>
    </source>
</reference>
<name>A0A087RLN0_9ARCH</name>
<organism evidence="2 3">
    <name type="scientific">Marine Group I thaumarchaeote SCGC AAA799-D11</name>
    <dbReference type="NCBI Taxonomy" id="1502291"/>
    <lineage>
        <taxon>Archaea</taxon>
        <taxon>Nitrososphaerota</taxon>
        <taxon>Marine Group I</taxon>
    </lineage>
</organism>
<dbReference type="STRING" id="1502291.AAA799D11_01744"/>
<comment type="caution">
    <text evidence="2">The sequence shown here is derived from an EMBL/GenBank/DDBJ whole genome shotgun (WGS) entry which is preliminary data.</text>
</comment>
<keyword evidence="3" id="KW-1185">Reference proteome</keyword>
<feature type="compositionally biased region" description="Basic and acidic residues" evidence="1">
    <location>
        <begin position="51"/>
        <end position="60"/>
    </location>
</feature>
<sequence length="80" mass="9779">MERTNSVPMDETMEILDLERVISHMEVDLSYHQSQTRLFEKKIMEAQTALDDLRKQSDPRRHMHRFRHRHHDDRGEDHEV</sequence>
<dbReference type="AlphaFoldDB" id="A0A087RLN0"/>
<dbReference type="Proteomes" id="UP000029386">
    <property type="component" value="Unassembled WGS sequence"/>
</dbReference>
<gene>
    <name evidence="2" type="ORF">AAA799D11_01744</name>
</gene>
<accession>A0A087RLN0</accession>
<feature type="region of interest" description="Disordered" evidence="1">
    <location>
        <begin position="50"/>
        <end position="80"/>
    </location>
</feature>
<feature type="compositionally biased region" description="Basic residues" evidence="1">
    <location>
        <begin position="61"/>
        <end position="71"/>
    </location>
</feature>
<evidence type="ECO:0000256" key="1">
    <source>
        <dbReference type="SAM" id="MobiDB-lite"/>
    </source>
</evidence>